<reference evidence="3 4" key="1">
    <citation type="submission" date="2018-08" db="EMBL/GenBank/DDBJ databases">
        <title>A genome reference for cultivated species of the human gut microbiota.</title>
        <authorList>
            <person name="Zou Y."/>
            <person name="Xue W."/>
            <person name="Luo G."/>
        </authorList>
    </citation>
    <scope>NUCLEOTIDE SEQUENCE [LARGE SCALE GENOMIC DNA]</scope>
    <source>
        <strain evidence="1 4">AF14-18</strain>
        <strain evidence="2 3">AM35-14</strain>
    </source>
</reference>
<dbReference type="Proteomes" id="UP000284543">
    <property type="component" value="Unassembled WGS sequence"/>
</dbReference>
<dbReference type="PANTHER" id="PTHR31891:SF1">
    <property type="entry name" value="FORMAMIDASE C869.04-RELATED"/>
    <property type="match status" value="1"/>
</dbReference>
<gene>
    <name evidence="2" type="ORF">DW839_02260</name>
    <name evidence="1" type="ORF">DWW02_03695</name>
</gene>
<dbReference type="InterPro" id="IPR004304">
    <property type="entry name" value="FmdA_AmdA"/>
</dbReference>
<dbReference type="EMBL" id="QRZM01000001">
    <property type="protein sequence ID" value="RGV78840.1"/>
    <property type="molecule type" value="Genomic_DNA"/>
</dbReference>
<evidence type="ECO:0000313" key="2">
    <source>
        <dbReference type="EMBL" id="RHC58385.1"/>
    </source>
</evidence>
<dbReference type="GO" id="GO:0016811">
    <property type="term" value="F:hydrolase activity, acting on carbon-nitrogen (but not peptide) bonds, in linear amides"/>
    <property type="evidence" value="ECO:0007669"/>
    <property type="project" value="InterPro"/>
</dbReference>
<dbReference type="EMBL" id="QSHZ01000002">
    <property type="protein sequence ID" value="RHC58385.1"/>
    <property type="molecule type" value="Genomic_DNA"/>
</dbReference>
<dbReference type="RefSeq" id="WP_002571718.1">
    <property type="nucleotide sequence ID" value="NZ_CATYQV010000002.1"/>
</dbReference>
<dbReference type="Gene3D" id="2.60.120.580">
    <property type="entry name" value="Acetamidase/Formamidase-like domains"/>
    <property type="match status" value="1"/>
</dbReference>
<organism evidence="1 4">
    <name type="scientific">Enterocloster bolteae</name>
    <dbReference type="NCBI Taxonomy" id="208479"/>
    <lineage>
        <taxon>Bacteria</taxon>
        <taxon>Bacillati</taxon>
        <taxon>Bacillota</taxon>
        <taxon>Clostridia</taxon>
        <taxon>Lachnospirales</taxon>
        <taxon>Lachnospiraceae</taxon>
        <taxon>Enterocloster</taxon>
    </lineage>
</organism>
<proteinExistence type="predicted"/>
<dbReference type="Gene3D" id="3.10.28.20">
    <property type="entry name" value="Acetamidase/Formamidase-like domains"/>
    <property type="match status" value="1"/>
</dbReference>
<protein>
    <submittedName>
        <fullName evidence="1">Acetamidase</fullName>
    </submittedName>
</protein>
<dbReference type="Pfam" id="PF03069">
    <property type="entry name" value="FmdA_AmdA"/>
    <property type="match status" value="2"/>
</dbReference>
<evidence type="ECO:0000313" key="3">
    <source>
        <dbReference type="Proteomes" id="UP000283975"/>
    </source>
</evidence>
<sequence length="306" mass="32884">MEVKQAETRRTEGKRVEGKTIFAMSSSAVPVCRAGSYETVTFVTKDCFDNQFTEEGDVLDSLNWDCINPATGPVYVEGAMPGDVLKVKIEDIRVASWGTMAAIPDNGVLGDCVSRGTVKRIPVRDGVAWFNQDIGIPCAPMIGVIGVAPEKGEIPCGEPGSHGGNMDNTKIKAGATLYLPVFHEGALLAMGDVHACMGDGEIMVTGLEIPAEVTVTLEVLKGISIDNPMLEDGEACYTIASHENVETAVYTAVKAMTDILMRELGMSLEDAGMLLSAMGNLQFCQVVDPKRTVRMEMKKTVLKKLF</sequence>
<evidence type="ECO:0000313" key="1">
    <source>
        <dbReference type="EMBL" id="RGV78840.1"/>
    </source>
</evidence>
<dbReference type="Proteomes" id="UP000283975">
    <property type="component" value="Unassembled WGS sequence"/>
</dbReference>
<accession>A0A412ZF27</accession>
<dbReference type="Gene3D" id="2.40.10.120">
    <property type="match status" value="1"/>
</dbReference>
<name>A0A412ZF27_9FIRM</name>
<evidence type="ECO:0000313" key="4">
    <source>
        <dbReference type="Proteomes" id="UP000284543"/>
    </source>
</evidence>
<dbReference type="AlphaFoldDB" id="A0A412ZF27"/>
<comment type="caution">
    <text evidence="1">The sequence shown here is derived from an EMBL/GenBank/DDBJ whole genome shotgun (WGS) entry which is preliminary data.</text>
</comment>
<dbReference type="PANTHER" id="PTHR31891">
    <property type="entry name" value="FORMAMIDASE C869.04-RELATED"/>
    <property type="match status" value="1"/>
</dbReference>
<dbReference type="SUPFAM" id="SSF141130">
    <property type="entry name" value="Acetamidase/Formamidase-like"/>
    <property type="match status" value="1"/>
</dbReference>